<keyword evidence="1" id="KW-0233">DNA recombination</keyword>
<dbReference type="Proteomes" id="UP000195569">
    <property type="component" value="Unassembled WGS sequence"/>
</dbReference>
<dbReference type="EMBL" id="CYGY02000017">
    <property type="protein sequence ID" value="SIT38588.1"/>
    <property type="molecule type" value="Genomic_DNA"/>
</dbReference>
<dbReference type="GO" id="GO:0006310">
    <property type="term" value="P:DNA recombination"/>
    <property type="evidence" value="ECO:0007669"/>
    <property type="project" value="UniProtKB-KW"/>
</dbReference>
<organism evidence="2 3">
    <name type="scientific">Paraburkholderia piptadeniae</name>
    <dbReference type="NCBI Taxonomy" id="1701573"/>
    <lineage>
        <taxon>Bacteria</taxon>
        <taxon>Pseudomonadati</taxon>
        <taxon>Pseudomonadota</taxon>
        <taxon>Betaproteobacteria</taxon>
        <taxon>Burkholderiales</taxon>
        <taxon>Burkholderiaceae</taxon>
        <taxon>Paraburkholderia</taxon>
    </lineage>
</organism>
<dbReference type="InterPro" id="IPR011010">
    <property type="entry name" value="DNA_brk_join_enz"/>
</dbReference>
<dbReference type="Gene3D" id="1.10.443.10">
    <property type="entry name" value="Intergrase catalytic core"/>
    <property type="match status" value="1"/>
</dbReference>
<proteinExistence type="predicted"/>
<dbReference type="InterPro" id="IPR013762">
    <property type="entry name" value="Integrase-like_cat_sf"/>
</dbReference>
<gene>
    <name evidence="2" type="ORF">BN2476_170196</name>
</gene>
<dbReference type="AlphaFoldDB" id="A0A1N7RTZ9"/>
<name>A0A1N7RTZ9_9BURK</name>
<dbReference type="GO" id="GO:0015074">
    <property type="term" value="P:DNA integration"/>
    <property type="evidence" value="ECO:0007669"/>
    <property type="project" value="InterPro"/>
</dbReference>
<sequence>MIVCLIDLAYQTAQRISHLLALNWQDVSAEGIFFNPAKTVNSSGVRRSSCLNSPRAAKIRM</sequence>
<evidence type="ECO:0000313" key="2">
    <source>
        <dbReference type="EMBL" id="SIT38588.1"/>
    </source>
</evidence>
<keyword evidence="3" id="KW-1185">Reference proteome</keyword>
<comment type="caution">
    <text evidence="2">The sequence shown here is derived from an EMBL/GenBank/DDBJ whole genome shotgun (WGS) entry which is preliminary data.</text>
</comment>
<evidence type="ECO:0000313" key="3">
    <source>
        <dbReference type="Proteomes" id="UP000195569"/>
    </source>
</evidence>
<accession>A0A1N7RTZ9</accession>
<dbReference type="GO" id="GO:0003677">
    <property type="term" value="F:DNA binding"/>
    <property type="evidence" value="ECO:0007669"/>
    <property type="project" value="InterPro"/>
</dbReference>
<evidence type="ECO:0000256" key="1">
    <source>
        <dbReference type="ARBA" id="ARBA00023172"/>
    </source>
</evidence>
<protein>
    <submittedName>
        <fullName evidence="2">Uncharacterized protein</fullName>
    </submittedName>
</protein>
<reference evidence="2" key="1">
    <citation type="submission" date="2016-12" db="EMBL/GenBank/DDBJ databases">
        <authorList>
            <person name="Moulin L."/>
        </authorList>
    </citation>
    <scope>NUCLEOTIDE SEQUENCE [LARGE SCALE GENOMIC DNA]</scope>
    <source>
        <strain evidence="2">STM 7183</strain>
    </source>
</reference>
<dbReference type="SUPFAM" id="SSF56349">
    <property type="entry name" value="DNA breaking-rejoining enzymes"/>
    <property type="match status" value="1"/>
</dbReference>